<comment type="caution">
    <text evidence="3">The sequence shown here is derived from an EMBL/GenBank/DDBJ whole genome shotgun (WGS) entry which is preliminary data.</text>
</comment>
<dbReference type="Proteomes" id="UP000609064">
    <property type="component" value="Unassembled WGS sequence"/>
</dbReference>
<dbReference type="GO" id="GO:0005737">
    <property type="term" value="C:cytoplasm"/>
    <property type="evidence" value="ECO:0007669"/>
    <property type="project" value="TreeGrafter"/>
</dbReference>
<organism evidence="3 4">
    <name type="scientific">Emticicia aquatilis</name>
    <dbReference type="NCBI Taxonomy" id="1537369"/>
    <lineage>
        <taxon>Bacteria</taxon>
        <taxon>Pseudomonadati</taxon>
        <taxon>Bacteroidota</taxon>
        <taxon>Cytophagia</taxon>
        <taxon>Cytophagales</taxon>
        <taxon>Leadbetterellaceae</taxon>
        <taxon>Emticicia</taxon>
    </lineage>
</organism>
<dbReference type="AlphaFoldDB" id="A0A916Z6R7"/>
<protein>
    <recommendedName>
        <fullName evidence="5">GH3 auxin-responsive promoter family protein</fullName>
    </recommendedName>
</protein>
<name>A0A916Z6R7_9BACT</name>
<evidence type="ECO:0000313" key="4">
    <source>
        <dbReference type="Proteomes" id="UP000609064"/>
    </source>
</evidence>
<feature type="domain" description="GH3 C-terminal" evidence="2">
    <location>
        <begin position="382"/>
        <end position="495"/>
    </location>
</feature>
<dbReference type="Pfam" id="PF23571">
    <property type="entry name" value="GH3_M"/>
    <property type="match status" value="1"/>
</dbReference>
<dbReference type="PANTHER" id="PTHR31901">
    <property type="entry name" value="GH3 DOMAIN-CONTAINING PROTEIN"/>
    <property type="match status" value="1"/>
</dbReference>
<reference evidence="3" key="2">
    <citation type="submission" date="2020-09" db="EMBL/GenBank/DDBJ databases">
        <authorList>
            <person name="Sun Q."/>
            <person name="Zhou Y."/>
        </authorList>
    </citation>
    <scope>NUCLEOTIDE SEQUENCE</scope>
    <source>
        <strain evidence="3">CGMCC 1.15958</strain>
    </source>
</reference>
<keyword evidence="4" id="KW-1185">Reference proteome</keyword>
<dbReference type="InterPro" id="IPR004993">
    <property type="entry name" value="GH3"/>
</dbReference>
<dbReference type="GO" id="GO:0016881">
    <property type="term" value="F:acid-amino acid ligase activity"/>
    <property type="evidence" value="ECO:0007669"/>
    <property type="project" value="TreeGrafter"/>
</dbReference>
<evidence type="ECO:0008006" key="5">
    <source>
        <dbReference type="Google" id="ProtNLM"/>
    </source>
</evidence>
<proteinExistence type="predicted"/>
<evidence type="ECO:0000259" key="2">
    <source>
        <dbReference type="Pfam" id="PF23572"/>
    </source>
</evidence>
<gene>
    <name evidence="3" type="ORF">GCM10011514_48400</name>
</gene>
<evidence type="ECO:0000313" key="3">
    <source>
        <dbReference type="EMBL" id="GGD78697.1"/>
    </source>
</evidence>
<accession>A0A916Z6R7</accession>
<feature type="domain" description="GH3 middle" evidence="1">
    <location>
        <begin position="298"/>
        <end position="366"/>
    </location>
</feature>
<dbReference type="Pfam" id="PF03321">
    <property type="entry name" value="GH3"/>
    <property type="match status" value="1"/>
</dbReference>
<sequence length="508" mass="58554">MSMLNDILSFFLKRRIERIEQFLRNPIDTQHRIFHDLIENARYTEWGLKYDYSSIDTIKDFQERVPISTYEELYPYIERVLKGEQNVLWASEIKWFSKSSGTTNSRSKFIPVSEESLEDCHYRGGKDMMTLYLNNRPEAKLYDGKGLSIGGTLHPNPFNATTQAGDISAVITKNLPAWADFIRTPPSEIALLDNWEEKMEQMIQICTQENVTSILGVPTWTVVLLENILERTGKKNILEVWPNFEVFVHGAVAFQPYRDLFRTKLFPSDQVTYLETYNASEGFFAIQDELSRVGEMLLMLDYGVFYEFIPMEEWDKEHPKTLTLEEVELDKNYALVISTNAGLWRYKIGDTVKFTSIDPYRIKVSGRTKHFINAFGEEVVIENADMAITEACAAASATIADYTAGPVYMGDGSKGCHEWIIECSKKPENEALFIETLDNSLRKVNSDYDAKRYKDMALLLPKVHFVENGTFYQWMSKRGKLGGQNKVPRLSNSREYLDDILLMVRELA</sequence>
<dbReference type="RefSeq" id="WP_188770358.1">
    <property type="nucleotide sequence ID" value="NZ_BMKK01000014.1"/>
</dbReference>
<evidence type="ECO:0000259" key="1">
    <source>
        <dbReference type="Pfam" id="PF23571"/>
    </source>
</evidence>
<dbReference type="PANTHER" id="PTHR31901:SF9">
    <property type="entry name" value="GH3 DOMAIN-CONTAINING PROTEIN"/>
    <property type="match status" value="1"/>
</dbReference>
<dbReference type="EMBL" id="BMKK01000014">
    <property type="protein sequence ID" value="GGD78697.1"/>
    <property type="molecule type" value="Genomic_DNA"/>
</dbReference>
<reference evidence="3" key="1">
    <citation type="journal article" date="2014" name="Int. J. Syst. Evol. Microbiol.">
        <title>Complete genome sequence of Corynebacterium casei LMG S-19264T (=DSM 44701T), isolated from a smear-ripened cheese.</title>
        <authorList>
            <consortium name="US DOE Joint Genome Institute (JGI-PGF)"/>
            <person name="Walter F."/>
            <person name="Albersmeier A."/>
            <person name="Kalinowski J."/>
            <person name="Ruckert C."/>
        </authorList>
    </citation>
    <scope>NUCLEOTIDE SEQUENCE</scope>
    <source>
        <strain evidence="3">CGMCC 1.15958</strain>
    </source>
</reference>
<dbReference type="InterPro" id="IPR055378">
    <property type="entry name" value="GH3_C"/>
</dbReference>
<dbReference type="Pfam" id="PF23572">
    <property type="entry name" value="GH3_C"/>
    <property type="match status" value="1"/>
</dbReference>
<dbReference type="InterPro" id="IPR055377">
    <property type="entry name" value="GH3_M"/>
</dbReference>